<accession>A0AA97FCY1</accession>
<dbReference type="RefSeq" id="WP_317136188.1">
    <property type="nucleotide sequence ID" value="NZ_CP043875.1"/>
</dbReference>
<dbReference type="Proteomes" id="UP001301797">
    <property type="component" value="Chromosome"/>
</dbReference>
<organism evidence="1 2">
    <name type="scientific">Methanochimaera problematica</name>
    <dbReference type="NCBI Taxonomy" id="2609417"/>
    <lineage>
        <taxon>Archaea</taxon>
        <taxon>Methanobacteriati</taxon>
        <taxon>Methanobacteriota</taxon>
        <taxon>Stenosarchaea group</taxon>
        <taxon>Methanomicrobia</taxon>
        <taxon>Methanomicrobiales</taxon>
        <taxon>Methanomicrobiaceae</taxon>
        <taxon>Methanochimaera</taxon>
    </lineage>
</organism>
<evidence type="ECO:0000313" key="1">
    <source>
        <dbReference type="EMBL" id="WOF16762.1"/>
    </source>
</evidence>
<dbReference type="AlphaFoldDB" id="A0AA97FCY1"/>
<name>A0AA97FCY1_9EURY</name>
<reference evidence="1 2" key="1">
    <citation type="submission" date="2019-09" db="EMBL/GenBank/DDBJ databases">
        <title>The complete genome of Methanoplanus sp. FWC-SCC4.</title>
        <authorList>
            <person name="Chen S.-C."/>
            <person name="Zhou Y.-Z."/>
            <person name="Lai M.-C."/>
        </authorList>
    </citation>
    <scope>NUCLEOTIDE SEQUENCE [LARGE SCALE GENOMIC DNA]</scope>
    <source>
        <strain evidence="1 2">FWC-SCC4</strain>
    </source>
</reference>
<evidence type="ECO:0000313" key="2">
    <source>
        <dbReference type="Proteomes" id="UP001301797"/>
    </source>
</evidence>
<keyword evidence="2" id="KW-1185">Reference proteome</keyword>
<dbReference type="KEGG" id="mefw:F1737_08690"/>
<dbReference type="EMBL" id="CP043875">
    <property type="protein sequence ID" value="WOF16762.1"/>
    <property type="molecule type" value="Genomic_DNA"/>
</dbReference>
<gene>
    <name evidence="1" type="ORF">F1737_08690</name>
</gene>
<sequence>MVEKGDARVTNIWFEKAGSPDIPNEPDIVELSRLRNMFVSVKGEVKGNIALGYFINDKFIEAKTATIESAGHSETPYFAWPKSFKRPGNYDVKIKVGQPVGEEKYNWERVFEFNVEVV</sequence>
<protein>
    <submittedName>
        <fullName evidence="1">Uncharacterized protein</fullName>
    </submittedName>
</protein>
<proteinExistence type="predicted"/>
<dbReference type="GeneID" id="85230235"/>